<organism evidence="2 3">
    <name type="scientific">Diacronema lutheri</name>
    <name type="common">Unicellular marine alga</name>
    <name type="synonym">Monochrysis lutheri</name>
    <dbReference type="NCBI Taxonomy" id="2081491"/>
    <lineage>
        <taxon>Eukaryota</taxon>
        <taxon>Haptista</taxon>
        <taxon>Haptophyta</taxon>
        <taxon>Pavlovophyceae</taxon>
        <taxon>Pavlovales</taxon>
        <taxon>Pavlovaceae</taxon>
        <taxon>Diacronema</taxon>
    </lineage>
</organism>
<feature type="compositionally biased region" description="Low complexity" evidence="1">
    <location>
        <begin position="314"/>
        <end position="329"/>
    </location>
</feature>
<dbReference type="AlphaFoldDB" id="A0A8J6CDS3"/>
<dbReference type="OrthoDB" id="10597594at2759"/>
<feature type="region of interest" description="Disordered" evidence="1">
    <location>
        <begin position="314"/>
        <end position="360"/>
    </location>
</feature>
<reference evidence="2" key="1">
    <citation type="submission" date="2021-05" db="EMBL/GenBank/DDBJ databases">
        <title>The genome of the haptophyte Pavlova lutheri (Diacronema luteri, Pavlovales) - a model for lipid biosynthesis in eukaryotic algae.</title>
        <authorList>
            <person name="Hulatt C.J."/>
            <person name="Posewitz M.C."/>
        </authorList>
    </citation>
    <scope>NUCLEOTIDE SEQUENCE</scope>
    <source>
        <strain evidence="2">NIVA-4/92</strain>
    </source>
</reference>
<evidence type="ECO:0000313" key="3">
    <source>
        <dbReference type="Proteomes" id="UP000751190"/>
    </source>
</evidence>
<name>A0A8J6CDS3_DIALT</name>
<evidence type="ECO:0000256" key="1">
    <source>
        <dbReference type="SAM" id="MobiDB-lite"/>
    </source>
</evidence>
<feature type="compositionally biased region" description="Basic and acidic residues" evidence="1">
    <location>
        <begin position="334"/>
        <end position="360"/>
    </location>
</feature>
<dbReference type="EMBL" id="JAGTXO010000014">
    <property type="protein sequence ID" value="KAG8463838.1"/>
    <property type="molecule type" value="Genomic_DNA"/>
</dbReference>
<dbReference type="Gene3D" id="1.25.40.10">
    <property type="entry name" value="Tetratricopeptide repeat domain"/>
    <property type="match status" value="1"/>
</dbReference>
<protein>
    <submittedName>
        <fullName evidence="2">Uncharacterized protein</fullName>
    </submittedName>
</protein>
<keyword evidence="3" id="KW-1185">Reference proteome</keyword>
<sequence length="360" mass="38966">MLRRVLHARVARTIAPRPVRALCGIPAAPQPTPRELYEQIVQRFETRAMPPRAALHKLLLDASTPDDAALAVSAFRMYTRKDRPPLRAETTAILLKAALRTRQFEPVVEMLEGSKWYGLAPTEAQLQPIAVALEQERDWPLLERLWRVRVALELVSSVEAVRAAQRALLEQGKLQAALRMLRAERLVSHQLVKPYMYAAVLGACADTKRHAQARIAWSQLLASGLEPTTRCLVEAMRALLTADEGGAAEASALFASATDPAAEQRPRFDRAEALAAAALKLPAFTAEHLAPFGGDAAVVAVVALDAAASPLPESMAASAAAADSDAQAETLVEQPEREAAPTPAGRKEQQVKDGRDDSLI</sequence>
<comment type="caution">
    <text evidence="2">The sequence shown here is derived from an EMBL/GenBank/DDBJ whole genome shotgun (WGS) entry which is preliminary data.</text>
</comment>
<evidence type="ECO:0000313" key="2">
    <source>
        <dbReference type="EMBL" id="KAG8463838.1"/>
    </source>
</evidence>
<dbReference type="InterPro" id="IPR011990">
    <property type="entry name" value="TPR-like_helical_dom_sf"/>
</dbReference>
<proteinExistence type="predicted"/>
<accession>A0A8J6CDS3</accession>
<gene>
    <name evidence="2" type="ORF">KFE25_000006</name>
</gene>
<dbReference type="Proteomes" id="UP000751190">
    <property type="component" value="Unassembled WGS sequence"/>
</dbReference>